<dbReference type="SUPFAM" id="SSF55909">
    <property type="entry name" value="Pentein"/>
    <property type="match status" value="1"/>
</dbReference>
<dbReference type="RefSeq" id="WP_338268810.1">
    <property type="nucleotide sequence ID" value="NZ_AP027271.1"/>
</dbReference>
<organism evidence="1 2">
    <name type="scientific">Marinomonas pontica</name>
    <dbReference type="NCBI Taxonomy" id="264739"/>
    <lineage>
        <taxon>Bacteria</taxon>
        <taxon>Pseudomonadati</taxon>
        <taxon>Pseudomonadota</taxon>
        <taxon>Gammaproteobacteria</taxon>
        <taxon>Oceanospirillales</taxon>
        <taxon>Oceanospirillaceae</taxon>
        <taxon>Marinomonas</taxon>
    </lineage>
</organism>
<protein>
    <submittedName>
        <fullName evidence="1">Amidinotransferase</fullName>
    </submittedName>
</protein>
<dbReference type="Proteomes" id="UP001307608">
    <property type="component" value="Chromosome"/>
</dbReference>
<reference evidence="1 2" key="1">
    <citation type="submission" date="2023-01" db="EMBL/GenBank/DDBJ databases">
        <title>Complete genome sequence of Marinomonas pontica strain 200518_36.</title>
        <authorList>
            <person name="Ueki S."/>
            <person name="Gajardo G."/>
            <person name="Maruyama F."/>
        </authorList>
    </citation>
    <scope>NUCLEOTIDE SEQUENCE [LARGE SCALE GENOMIC DNA]</scope>
    <source>
        <strain evidence="1 2">200518_36</strain>
    </source>
</reference>
<sequence length="303" mass="34111">MLLQSHSQAPNTVVLIRPHHFVSNPQTMEDNAFQKATSHPTPSTQAYQEVTNLHQALQQQGVSVHLFEDETAHTPDSVFPNNWFSTHKGNTLVAYPMYAHNRQMEYRQDIIDFLSNAYAFHNHIDLRHHVDQRLALEGTGSIVFDHIHRLAYAAQSKRTDEQLLNQLCQQIGYAPIMFDARDKNGKPIYHTNVLMCVATHFVMIGMDMVNAADKAKLYRHFSQTGKKVIELSHDQIGQFCGNAIELQGTNQRFLALSQTAYAALNSDQKTTIESFVTLVPCAIPTIESAGGSVRCMIAGIHRE</sequence>
<dbReference type="NCBIfam" id="NF046062">
    <property type="entry name" value="citrull_CtlX"/>
    <property type="match status" value="1"/>
</dbReference>
<dbReference type="PANTHER" id="PTHR43224:SF1">
    <property type="entry name" value="AMIDINOTRANSFERASE"/>
    <property type="match status" value="1"/>
</dbReference>
<accession>A0ABM8FFV9</accession>
<dbReference type="EMBL" id="AP027271">
    <property type="protein sequence ID" value="BDX03930.1"/>
    <property type="molecule type" value="Genomic_DNA"/>
</dbReference>
<keyword evidence="2" id="KW-1185">Reference proteome</keyword>
<dbReference type="Pfam" id="PF19420">
    <property type="entry name" value="DDAH_eukar"/>
    <property type="match status" value="1"/>
</dbReference>
<gene>
    <name evidence="1" type="ORF">MACH16_26780</name>
</gene>
<evidence type="ECO:0000313" key="2">
    <source>
        <dbReference type="Proteomes" id="UP001307608"/>
    </source>
</evidence>
<evidence type="ECO:0000313" key="1">
    <source>
        <dbReference type="EMBL" id="BDX03930.1"/>
    </source>
</evidence>
<dbReference type="InterPro" id="IPR014541">
    <property type="entry name" value="Amdntrnsf_FN0238"/>
</dbReference>
<dbReference type="PIRSF" id="PIRSF028188">
    <property type="entry name" value="Amdntrnsf_FN0238"/>
    <property type="match status" value="1"/>
</dbReference>
<proteinExistence type="predicted"/>
<dbReference type="Gene3D" id="3.75.10.10">
    <property type="entry name" value="L-arginine/glycine Amidinotransferase, Chain A"/>
    <property type="match status" value="1"/>
</dbReference>
<name>A0ABM8FFV9_9GAMM</name>
<dbReference type="PANTHER" id="PTHR43224">
    <property type="entry name" value="AMIDINOTRANSFERASE"/>
    <property type="match status" value="1"/>
</dbReference>